<gene>
    <name evidence="2" type="ORF">GHO27_16725</name>
    <name evidence="1" type="ORF">GHO39_22970</name>
</gene>
<proteinExistence type="predicted"/>
<dbReference type="AlphaFoldDB" id="A0A6L5HVA9"/>
<dbReference type="Proteomes" id="UP000478064">
    <property type="component" value="Unassembled WGS sequence"/>
</dbReference>
<sequence length="64" mass="6986">MSITLDLSPLELDALADFRRLYAEFQRTTSSTPSLELNKLYSALSISAQLLAEALDKAARAQGV</sequence>
<organism evidence="2 3">
    <name type="scientific">Pseudomonas helleri</name>
    <dbReference type="NCBI Taxonomy" id="1608996"/>
    <lineage>
        <taxon>Bacteria</taxon>
        <taxon>Pseudomonadati</taxon>
        <taxon>Pseudomonadota</taxon>
        <taxon>Gammaproteobacteria</taxon>
        <taxon>Pseudomonadales</taxon>
        <taxon>Pseudomonadaceae</taxon>
        <taxon>Pseudomonas</taxon>
    </lineage>
</organism>
<reference evidence="3 4" key="1">
    <citation type="submission" date="2019-10" db="EMBL/GenBank/DDBJ databases">
        <title>Evaluation of single-gene subtyping targets for Pseudomonas.</title>
        <authorList>
            <person name="Reichler S.J."/>
            <person name="Orsi R.H."/>
            <person name="Wiedmann M."/>
            <person name="Martin N.H."/>
            <person name="Murphy S.I."/>
        </authorList>
    </citation>
    <scope>NUCLEOTIDE SEQUENCE [LARGE SCALE GENOMIC DNA]</scope>
    <source>
        <strain evidence="2 3">FSL R10-1637</strain>
        <strain evidence="1 4">FSL R10-3254</strain>
    </source>
</reference>
<comment type="caution">
    <text evidence="2">The sequence shown here is derived from an EMBL/GenBank/DDBJ whole genome shotgun (WGS) entry which is preliminary data.</text>
</comment>
<protein>
    <submittedName>
        <fullName evidence="2">Uncharacterized protein</fullName>
    </submittedName>
</protein>
<dbReference type="EMBL" id="WIWI01000080">
    <property type="protein sequence ID" value="MQT91971.1"/>
    <property type="molecule type" value="Genomic_DNA"/>
</dbReference>
<accession>A0A6L5HVA9</accession>
<evidence type="ECO:0000313" key="2">
    <source>
        <dbReference type="EMBL" id="MQU07334.1"/>
    </source>
</evidence>
<evidence type="ECO:0000313" key="1">
    <source>
        <dbReference type="EMBL" id="MQT91971.1"/>
    </source>
</evidence>
<evidence type="ECO:0000313" key="4">
    <source>
        <dbReference type="Proteomes" id="UP000489190"/>
    </source>
</evidence>
<name>A0A6L5HVA9_9PSED</name>
<dbReference type="RefSeq" id="WP_048402833.1">
    <property type="nucleotide sequence ID" value="NZ_WIVU01000035.1"/>
</dbReference>
<dbReference type="Proteomes" id="UP000489190">
    <property type="component" value="Unassembled WGS sequence"/>
</dbReference>
<evidence type="ECO:0000313" key="3">
    <source>
        <dbReference type="Proteomes" id="UP000478064"/>
    </source>
</evidence>
<dbReference type="EMBL" id="WIVU01000035">
    <property type="protein sequence ID" value="MQU07334.1"/>
    <property type="molecule type" value="Genomic_DNA"/>
</dbReference>